<dbReference type="EMBL" id="JARBJD010000269">
    <property type="protein sequence ID" value="KAK2945199.1"/>
    <property type="molecule type" value="Genomic_DNA"/>
</dbReference>
<organism evidence="1 2">
    <name type="scientific">Blattamonas nauphoetae</name>
    <dbReference type="NCBI Taxonomy" id="2049346"/>
    <lineage>
        <taxon>Eukaryota</taxon>
        <taxon>Metamonada</taxon>
        <taxon>Preaxostyla</taxon>
        <taxon>Oxymonadida</taxon>
        <taxon>Blattamonas</taxon>
    </lineage>
</organism>
<dbReference type="InterPro" id="IPR011050">
    <property type="entry name" value="Pectin_lyase_fold/virulence"/>
</dbReference>
<accession>A0ABQ9X0B1</accession>
<proteinExistence type="predicted"/>
<protein>
    <recommendedName>
        <fullName evidence="3">Right handed beta helix domain-containing protein</fullName>
    </recommendedName>
</protein>
<keyword evidence="2" id="KW-1185">Reference proteome</keyword>
<dbReference type="Proteomes" id="UP001281761">
    <property type="component" value="Unassembled WGS sequence"/>
</dbReference>
<evidence type="ECO:0008006" key="3">
    <source>
        <dbReference type="Google" id="ProtNLM"/>
    </source>
</evidence>
<reference evidence="1 2" key="1">
    <citation type="journal article" date="2022" name="bioRxiv">
        <title>Genomics of Preaxostyla Flagellates Illuminates Evolutionary Transitions and the Path Towards Mitochondrial Loss.</title>
        <authorList>
            <person name="Novak L.V.F."/>
            <person name="Treitli S.C."/>
            <person name="Pyrih J."/>
            <person name="Halakuc P."/>
            <person name="Pipaliya S.V."/>
            <person name="Vacek V."/>
            <person name="Brzon O."/>
            <person name="Soukal P."/>
            <person name="Eme L."/>
            <person name="Dacks J.B."/>
            <person name="Karnkowska A."/>
            <person name="Elias M."/>
            <person name="Hampl V."/>
        </authorList>
    </citation>
    <scope>NUCLEOTIDE SEQUENCE [LARGE SCALE GENOMIC DNA]</scope>
    <source>
        <strain evidence="1">NAU3</strain>
        <tissue evidence="1">Gut</tissue>
    </source>
</reference>
<comment type="caution">
    <text evidence="1">The sequence shown here is derived from an EMBL/GenBank/DDBJ whole genome shotgun (WGS) entry which is preliminary data.</text>
</comment>
<sequence>MSISFGMPKEQVFPESATKPLHDLSSKLTISTPSVLTFEAMGALTFLLKDHKTVIDRAFTHLHVTSIPEIPRAFKTSVRILNQICLYTYPTLSVTDFAFTSFSAPAFITSVFSVSSKGILKLVGCSLKGSTPTKLSLVTLSRSGSADIHAFTSREQQFVGKGSIVRCESGSTLNMASSTFESTRFDGGCVVVGTCTERMTITDSTFVRCLGSSFGSVIRVWVMGSTLSLTSNRFERCSTAVRLSEQSGKDGVVGGGCVVVELKPQLSSSDTRNPSSVDLTLSSFTSCSLTVTDTARSSLRLVGGSGFLIRSTQTSNTLSATLRNVTLTNCSVTPLLSSSHTSFSGGVVVCGKKQLQTDRRGMVVTGCSSGTVQVNPSSHAGTHSNEH</sequence>
<dbReference type="SUPFAM" id="SSF51126">
    <property type="entry name" value="Pectin lyase-like"/>
    <property type="match status" value="1"/>
</dbReference>
<evidence type="ECO:0000313" key="1">
    <source>
        <dbReference type="EMBL" id="KAK2945199.1"/>
    </source>
</evidence>
<gene>
    <name evidence="1" type="ORF">BLNAU_19888</name>
</gene>
<name>A0ABQ9X0B1_9EUKA</name>
<evidence type="ECO:0000313" key="2">
    <source>
        <dbReference type="Proteomes" id="UP001281761"/>
    </source>
</evidence>